<evidence type="ECO:0000256" key="1">
    <source>
        <dbReference type="SAM" id="SignalP"/>
    </source>
</evidence>
<feature type="signal peptide" evidence="1">
    <location>
        <begin position="1"/>
        <end position="17"/>
    </location>
</feature>
<protein>
    <recommendedName>
        <fullName evidence="4">Secreted protein</fullName>
    </recommendedName>
</protein>
<comment type="caution">
    <text evidence="2">The sequence shown here is derived from an EMBL/GenBank/DDBJ whole genome shotgun (WGS) entry which is preliminary data.</text>
</comment>
<feature type="chain" id="PRO_5041272030" description="Secreted protein" evidence="1">
    <location>
        <begin position="18"/>
        <end position="95"/>
    </location>
</feature>
<name>A0AA40CXN6_9PEZI</name>
<gene>
    <name evidence="2" type="ORF">B0T16DRAFT_108608</name>
</gene>
<organism evidence="2 3">
    <name type="scientific">Cercophora newfieldiana</name>
    <dbReference type="NCBI Taxonomy" id="92897"/>
    <lineage>
        <taxon>Eukaryota</taxon>
        <taxon>Fungi</taxon>
        <taxon>Dikarya</taxon>
        <taxon>Ascomycota</taxon>
        <taxon>Pezizomycotina</taxon>
        <taxon>Sordariomycetes</taxon>
        <taxon>Sordariomycetidae</taxon>
        <taxon>Sordariales</taxon>
        <taxon>Lasiosphaeriaceae</taxon>
        <taxon>Cercophora</taxon>
    </lineage>
</organism>
<evidence type="ECO:0008006" key="4">
    <source>
        <dbReference type="Google" id="ProtNLM"/>
    </source>
</evidence>
<reference evidence="2" key="1">
    <citation type="submission" date="2023-06" db="EMBL/GenBank/DDBJ databases">
        <title>Genome-scale phylogeny and comparative genomics of the fungal order Sordariales.</title>
        <authorList>
            <consortium name="Lawrence Berkeley National Laboratory"/>
            <person name="Hensen N."/>
            <person name="Bonometti L."/>
            <person name="Westerberg I."/>
            <person name="Brannstrom I.O."/>
            <person name="Guillou S."/>
            <person name="Cros-Aarteil S."/>
            <person name="Calhoun S."/>
            <person name="Haridas S."/>
            <person name="Kuo A."/>
            <person name="Mondo S."/>
            <person name="Pangilinan J."/>
            <person name="Riley R."/>
            <person name="Labutti K."/>
            <person name="Andreopoulos B."/>
            <person name="Lipzen A."/>
            <person name="Chen C."/>
            <person name="Yanf M."/>
            <person name="Daum C."/>
            <person name="Ng V."/>
            <person name="Clum A."/>
            <person name="Steindorff A."/>
            <person name="Ohm R."/>
            <person name="Martin F."/>
            <person name="Silar P."/>
            <person name="Natvig D."/>
            <person name="Lalanne C."/>
            <person name="Gautier V."/>
            <person name="Ament-Velasquez S.L."/>
            <person name="Kruys A."/>
            <person name="Hutchinson M.I."/>
            <person name="Powell A.J."/>
            <person name="Barry K."/>
            <person name="Miller A.N."/>
            <person name="Grigoriev I.V."/>
            <person name="Debuchy R."/>
            <person name="Gladieux P."/>
            <person name="Thoren M.H."/>
            <person name="Johannesson H."/>
        </authorList>
    </citation>
    <scope>NUCLEOTIDE SEQUENCE</scope>
    <source>
        <strain evidence="2">SMH2532-1</strain>
    </source>
</reference>
<dbReference type="EMBL" id="JAULSV010000002">
    <property type="protein sequence ID" value="KAK0652969.1"/>
    <property type="molecule type" value="Genomic_DNA"/>
</dbReference>
<accession>A0AA40CXN6</accession>
<evidence type="ECO:0000313" key="3">
    <source>
        <dbReference type="Proteomes" id="UP001174936"/>
    </source>
</evidence>
<proteinExistence type="predicted"/>
<sequence>MLLVWGVLCLCAHQLDVSSTTGVLALLHASLHNALSPSKRPEKRLRISLLCGSEPALILQSLVPTFGPCLCLEPPHWRRHWRARADGRTRWICLF</sequence>
<keyword evidence="1" id="KW-0732">Signal</keyword>
<dbReference type="Proteomes" id="UP001174936">
    <property type="component" value="Unassembled WGS sequence"/>
</dbReference>
<keyword evidence="3" id="KW-1185">Reference proteome</keyword>
<dbReference type="AlphaFoldDB" id="A0AA40CXN6"/>
<evidence type="ECO:0000313" key="2">
    <source>
        <dbReference type="EMBL" id="KAK0652969.1"/>
    </source>
</evidence>